<evidence type="ECO:0000259" key="2">
    <source>
        <dbReference type="PROSITE" id="PS50206"/>
    </source>
</evidence>
<feature type="domain" description="Rhodanese" evidence="2">
    <location>
        <begin position="70"/>
        <end position="166"/>
    </location>
</feature>
<keyword evidence="1" id="KW-0812">Transmembrane</keyword>
<dbReference type="CDD" id="cd00158">
    <property type="entry name" value="RHOD"/>
    <property type="match status" value="1"/>
</dbReference>
<dbReference type="InterPro" id="IPR036873">
    <property type="entry name" value="Rhodanese-like_dom_sf"/>
</dbReference>
<evidence type="ECO:0000313" key="4">
    <source>
        <dbReference type="Proteomes" id="UP000293296"/>
    </source>
</evidence>
<sequence>MAGVGTRRLAPLWLELAVIGILGVGLSVAMNMARQEPVPWIVDFAALDKRDALRRGLETIDPHAAVTMLGKPGVVFVDARTAEEFSMHRVAGAKNLPQEAMYGDLDAAAGSLGLRAEDRIVVYCGNLLCDKSKELGEALRTAGFTFVTVMPEGFDGWLAVGGPTEGGA</sequence>
<dbReference type="EMBL" id="CP026538">
    <property type="protein sequence ID" value="QAZ67937.1"/>
    <property type="molecule type" value="Genomic_DNA"/>
</dbReference>
<dbReference type="AlphaFoldDB" id="A0A4P6HL80"/>
<dbReference type="OrthoDB" id="9789348at2"/>
<accession>A0A4P6HL80</accession>
<name>A0A4P6HL80_9BACT</name>
<organism evidence="3 4">
    <name type="scientific">Solidesulfovibrio carbinolicus</name>
    <dbReference type="NCBI Taxonomy" id="296842"/>
    <lineage>
        <taxon>Bacteria</taxon>
        <taxon>Pseudomonadati</taxon>
        <taxon>Thermodesulfobacteriota</taxon>
        <taxon>Desulfovibrionia</taxon>
        <taxon>Desulfovibrionales</taxon>
        <taxon>Desulfovibrionaceae</taxon>
        <taxon>Solidesulfovibrio</taxon>
    </lineage>
</organism>
<dbReference type="KEGG" id="dcb:C3Y92_12185"/>
<dbReference type="InterPro" id="IPR001763">
    <property type="entry name" value="Rhodanese-like_dom"/>
</dbReference>
<proteinExistence type="predicted"/>
<keyword evidence="1" id="KW-0472">Membrane</keyword>
<protein>
    <submittedName>
        <fullName evidence="3">Rhodanese-like domain-containing protein</fullName>
    </submittedName>
</protein>
<dbReference type="Proteomes" id="UP000293296">
    <property type="component" value="Chromosome"/>
</dbReference>
<reference evidence="3 4" key="1">
    <citation type="submission" date="2018-02" db="EMBL/GenBank/DDBJ databases">
        <title>Genome sequence of Desulfovibrio carbinolicus DSM 3852.</title>
        <authorList>
            <person name="Wilbanks E."/>
            <person name="Skennerton C.T."/>
            <person name="Orphan V.J."/>
        </authorList>
    </citation>
    <scope>NUCLEOTIDE SEQUENCE [LARGE SCALE GENOMIC DNA]</scope>
    <source>
        <strain evidence="3 4">DSM 3852</strain>
    </source>
</reference>
<evidence type="ECO:0000256" key="1">
    <source>
        <dbReference type="SAM" id="Phobius"/>
    </source>
</evidence>
<evidence type="ECO:0000313" key="3">
    <source>
        <dbReference type="EMBL" id="QAZ67937.1"/>
    </source>
</evidence>
<dbReference type="SMART" id="SM00450">
    <property type="entry name" value="RHOD"/>
    <property type="match status" value="1"/>
</dbReference>
<feature type="transmembrane region" description="Helical" evidence="1">
    <location>
        <begin position="12"/>
        <end position="33"/>
    </location>
</feature>
<keyword evidence="4" id="KW-1185">Reference proteome</keyword>
<dbReference type="Pfam" id="PF00581">
    <property type="entry name" value="Rhodanese"/>
    <property type="match status" value="1"/>
</dbReference>
<dbReference type="SUPFAM" id="SSF52821">
    <property type="entry name" value="Rhodanese/Cell cycle control phosphatase"/>
    <property type="match status" value="1"/>
</dbReference>
<gene>
    <name evidence="3" type="ORF">C3Y92_12185</name>
</gene>
<dbReference type="Gene3D" id="3.40.250.10">
    <property type="entry name" value="Rhodanese-like domain"/>
    <property type="match status" value="1"/>
</dbReference>
<keyword evidence="1" id="KW-1133">Transmembrane helix</keyword>
<dbReference type="PROSITE" id="PS50206">
    <property type="entry name" value="RHODANESE_3"/>
    <property type="match status" value="1"/>
</dbReference>